<dbReference type="EMBL" id="CM001888">
    <property type="protein sequence ID" value="EOY19080.1"/>
    <property type="molecule type" value="Genomic_DNA"/>
</dbReference>
<evidence type="ECO:0008006" key="3">
    <source>
        <dbReference type="Google" id="ProtNLM"/>
    </source>
</evidence>
<organism evidence="1 2">
    <name type="scientific">Theobroma cacao</name>
    <name type="common">Cacao</name>
    <name type="synonym">Cocoa</name>
    <dbReference type="NCBI Taxonomy" id="3641"/>
    <lineage>
        <taxon>Eukaryota</taxon>
        <taxon>Viridiplantae</taxon>
        <taxon>Streptophyta</taxon>
        <taxon>Embryophyta</taxon>
        <taxon>Tracheophyta</taxon>
        <taxon>Spermatophyta</taxon>
        <taxon>Magnoliopsida</taxon>
        <taxon>eudicotyledons</taxon>
        <taxon>Gunneridae</taxon>
        <taxon>Pentapetalae</taxon>
        <taxon>rosids</taxon>
        <taxon>malvids</taxon>
        <taxon>Malvales</taxon>
        <taxon>Malvaceae</taxon>
        <taxon>Byttnerioideae</taxon>
        <taxon>Theobroma</taxon>
    </lineage>
</organism>
<evidence type="ECO:0000313" key="2">
    <source>
        <dbReference type="Proteomes" id="UP000026915"/>
    </source>
</evidence>
<dbReference type="Proteomes" id="UP000026915">
    <property type="component" value="Chromosome 10"/>
</dbReference>
<sequence length="170" mass="19353">MMHACRQQKFNSNFTTLWHKRFGHCNYNSLMQLSNLGLLGLSELCSLSSYVDHGPKKLGRDTLSVRTLSSMTMRVGIGSKVKLQFLMNLLKELNMIARNKTQSLVNRPRNRQVIRVKWIFKRELNPNCSLNSASSKRHDQLQTAQTIDIVNMITSDELETSKGANQVGTL</sequence>
<keyword evidence="2" id="KW-1185">Reference proteome</keyword>
<accession>A0A061FP32</accession>
<proteinExistence type="predicted"/>
<protein>
    <recommendedName>
        <fullName evidence="3">GAG-pre-integrase domain-containing protein</fullName>
    </recommendedName>
</protein>
<name>A0A061FP32_THECC</name>
<reference evidence="1 2" key="1">
    <citation type="journal article" date="2013" name="Genome Biol.">
        <title>The genome sequence of the most widely cultivated cacao type and its use to identify candidate genes regulating pod color.</title>
        <authorList>
            <person name="Motamayor J.C."/>
            <person name="Mockaitis K."/>
            <person name="Schmutz J."/>
            <person name="Haiminen N."/>
            <person name="Iii D.L."/>
            <person name="Cornejo O."/>
            <person name="Findley S.D."/>
            <person name="Zheng P."/>
            <person name="Utro F."/>
            <person name="Royaert S."/>
            <person name="Saski C."/>
            <person name="Jenkins J."/>
            <person name="Podicheti R."/>
            <person name="Zhao M."/>
            <person name="Scheffler B.E."/>
            <person name="Stack J.C."/>
            <person name="Feltus F.A."/>
            <person name="Mustiga G.M."/>
            <person name="Amores F."/>
            <person name="Phillips W."/>
            <person name="Marelli J.P."/>
            <person name="May G.D."/>
            <person name="Shapiro H."/>
            <person name="Ma J."/>
            <person name="Bustamante C.D."/>
            <person name="Schnell R.J."/>
            <person name="Main D."/>
            <person name="Gilbert D."/>
            <person name="Parida L."/>
            <person name="Kuhn D.N."/>
        </authorList>
    </citation>
    <scope>NUCLEOTIDE SEQUENCE [LARGE SCALE GENOMIC DNA]</scope>
    <source>
        <strain evidence="2">cv. Matina 1-6</strain>
    </source>
</reference>
<gene>
    <name evidence="1" type="ORF">TCM_043755</name>
</gene>
<dbReference type="Gramene" id="EOY19080">
    <property type="protein sequence ID" value="EOY19080"/>
    <property type="gene ID" value="TCM_043755"/>
</dbReference>
<dbReference type="InParanoid" id="A0A061FP32"/>
<evidence type="ECO:0000313" key="1">
    <source>
        <dbReference type="EMBL" id="EOY19080.1"/>
    </source>
</evidence>
<dbReference type="AlphaFoldDB" id="A0A061FP32"/>
<dbReference type="HOGENOM" id="CLU_1573448_0_0_1"/>